<dbReference type="GeneID" id="114247034"/>
<name>A0A6J2K3T7_BOMMA</name>
<organism evidence="2 3">
    <name type="scientific">Bombyx mandarina</name>
    <name type="common">Wild silk moth</name>
    <name type="synonym">Wild silkworm</name>
    <dbReference type="NCBI Taxonomy" id="7092"/>
    <lineage>
        <taxon>Eukaryota</taxon>
        <taxon>Metazoa</taxon>
        <taxon>Ecdysozoa</taxon>
        <taxon>Arthropoda</taxon>
        <taxon>Hexapoda</taxon>
        <taxon>Insecta</taxon>
        <taxon>Pterygota</taxon>
        <taxon>Neoptera</taxon>
        <taxon>Endopterygota</taxon>
        <taxon>Lepidoptera</taxon>
        <taxon>Glossata</taxon>
        <taxon>Ditrysia</taxon>
        <taxon>Bombycoidea</taxon>
        <taxon>Bombycidae</taxon>
        <taxon>Bombycinae</taxon>
        <taxon>Bombyx</taxon>
    </lineage>
</organism>
<proteinExistence type="predicted"/>
<protein>
    <submittedName>
        <fullName evidence="3">Uncharacterized protein LOC114247034</fullName>
    </submittedName>
</protein>
<dbReference type="InterPro" id="IPR013083">
    <property type="entry name" value="Znf_RING/FYVE/PHD"/>
</dbReference>
<feature type="compositionally biased region" description="Basic and acidic residues" evidence="1">
    <location>
        <begin position="69"/>
        <end position="78"/>
    </location>
</feature>
<gene>
    <name evidence="3" type="primary">LOC114247034</name>
</gene>
<dbReference type="AlphaFoldDB" id="A0A6J2K3T7"/>
<dbReference type="Gene3D" id="3.30.40.10">
    <property type="entry name" value="Zinc/RING finger domain, C3HC4 (zinc finger)"/>
    <property type="match status" value="1"/>
</dbReference>
<evidence type="ECO:0000256" key="1">
    <source>
        <dbReference type="SAM" id="MobiDB-lite"/>
    </source>
</evidence>
<reference evidence="3" key="1">
    <citation type="submission" date="2025-08" db="UniProtKB">
        <authorList>
            <consortium name="RefSeq"/>
        </authorList>
    </citation>
    <scope>IDENTIFICATION</scope>
    <source>
        <tissue evidence="3">Silk gland</tissue>
    </source>
</reference>
<keyword evidence="2" id="KW-1185">Reference proteome</keyword>
<evidence type="ECO:0000313" key="3">
    <source>
        <dbReference type="RefSeq" id="XP_028035637.1"/>
    </source>
</evidence>
<evidence type="ECO:0000313" key="2">
    <source>
        <dbReference type="Proteomes" id="UP000504629"/>
    </source>
</evidence>
<accession>A0A6J2K3T7</accession>
<dbReference type="RefSeq" id="XP_028035637.1">
    <property type="nucleotide sequence ID" value="XM_028179836.1"/>
</dbReference>
<dbReference type="KEGG" id="bman:114247034"/>
<dbReference type="Proteomes" id="UP000504629">
    <property type="component" value="Unplaced"/>
</dbReference>
<feature type="region of interest" description="Disordered" evidence="1">
    <location>
        <begin position="69"/>
        <end position="102"/>
    </location>
</feature>
<sequence length="499" mass="54818">MSLNRIIANGVGASGNKKNPNESPCYFCNELFEMGQLQNHLKQCGSILEQCPLRCGAWIQRKHKDTHVRECPQMEKARNSTSPSHASMPAPAPPVPPASVHTWSPRSVPLEDCVSYLEKEVANIKLVITEESSHRDIQSTEMETIRSKLVLVEERTQHFLSTLVSLRAAVDDEASRSANWAAQFKHDLANVQIALQELQSQQLSTAMRLESAVSSLVHEQNERELLEQALTQHDSRIRAVYKLEDVIEYLKQTVEEERERNAENRAALDTELLEARRSSEQLAQLSALRSQLQNSGPDRPLQVASHNKQRPFSQGIRVKPSGLLPSDLLRPGGSNTHGIFAETKARRIISLSAWCLGKRPTDLTQLSPCSPAASTILPQTHRWGSQMLQPSLKAVATLNELLSRSIPSCGEGNACNQAPDSGLETAFRRANSTPAASPSKVDKVSLHSTSSQHLCELLFTGSASFGHKRPQAAKASLANGIVDPLPFVPSNLATKSTTP</sequence>
<dbReference type="OrthoDB" id="1737200at2759"/>